<proteinExistence type="evidence at transcript level"/>
<feature type="compositionally biased region" description="Basic and acidic residues" evidence="1">
    <location>
        <begin position="20"/>
        <end position="36"/>
    </location>
</feature>
<reference evidence="2" key="1">
    <citation type="journal article" date="2011" name="Plant Physiol.">
        <title>Comprehensive sequence analysis of 24,783 barley full-length cDNAs derived from 12 clone libraries.</title>
        <authorList>
            <person name="Matsumoto T."/>
            <person name="Tanaka T."/>
            <person name="Sakai H."/>
            <person name="Amano N."/>
            <person name="Kanamori H."/>
            <person name="Kurita K."/>
            <person name="Kikuta A."/>
            <person name="Kamiya K."/>
            <person name="Yamamoto M."/>
            <person name="Ikawa H."/>
            <person name="Fujii N."/>
            <person name="Hori K."/>
            <person name="Itoh T."/>
            <person name="Sato K."/>
        </authorList>
    </citation>
    <scope>NUCLEOTIDE SEQUENCE</scope>
    <source>
        <tissue evidence="2">Shoot</tissue>
    </source>
</reference>
<feature type="compositionally biased region" description="Pro residues" evidence="1">
    <location>
        <begin position="38"/>
        <end position="50"/>
    </location>
</feature>
<accession>F2CZV5</accession>
<evidence type="ECO:0000256" key="1">
    <source>
        <dbReference type="SAM" id="MobiDB-lite"/>
    </source>
</evidence>
<sequence>MLPPMPSPRHLTPPHLLASSRERPGRRPNPGRDRRPPRLTPRPPPSPLAPASPRDGSALSP</sequence>
<name>F2CZV5_HORVV</name>
<feature type="region of interest" description="Disordered" evidence="1">
    <location>
        <begin position="1"/>
        <end position="61"/>
    </location>
</feature>
<organism evidence="2">
    <name type="scientific">Hordeum vulgare subsp. vulgare</name>
    <name type="common">Domesticated barley</name>
    <dbReference type="NCBI Taxonomy" id="112509"/>
    <lineage>
        <taxon>Eukaryota</taxon>
        <taxon>Viridiplantae</taxon>
        <taxon>Streptophyta</taxon>
        <taxon>Embryophyta</taxon>
        <taxon>Tracheophyta</taxon>
        <taxon>Spermatophyta</taxon>
        <taxon>Magnoliopsida</taxon>
        <taxon>Liliopsida</taxon>
        <taxon>Poales</taxon>
        <taxon>Poaceae</taxon>
        <taxon>BOP clade</taxon>
        <taxon>Pooideae</taxon>
        <taxon>Triticodae</taxon>
        <taxon>Triticeae</taxon>
        <taxon>Hordeinae</taxon>
        <taxon>Hordeum</taxon>
    </lineage>
</organism>
<dbReference type="EMBL" id="AK357161">
    <property type="protein sequence ID" value="BAJ88376.1"/>
    <property type="molecule type" value="mRNA"/>
</dbReference>
<protein>
    <submittedName>
        <fullName evidence="2">Predicted protein</fullName>
    </submittedName>
</protein>
<dbReference type="AlphaFoldDB" id="F2CZV5"/>
<evidence type="ECO:0000313" key="2">
    <source>
        <dbReference type="EMBL" id="BAJ88376.1"/>
    </source>
</evidence>